<evidence type="ECO:0000256" key="7">
    <source>
        <dbReference type="ARBA" id="ARBA00023004"/>
    </source>
</evidence>
<keyword evidence="3 9" id="KW-0349">Heme</keyword>
<keyword evidence="4 11" id="KW-0812">Transmembrane</keyword>
<feature type="domain" description="Cytochrome c" evidence="12">
    <location>
        <begin position="62"/>
        <end position="171"/>
    </location>
</feature>
<dbReference type="PRINTS" id="PR00603">
    <property type="entry name" value="CYTOCHROMEC1"/>
</dbReference>
<dbReference type="PROSITE" id="PS51007">
    <property type="entry name" value="CYTC"/>
    <property type="match status" value="1"/>
</dbReference>
<protein>
    <recommendedName>
        <fullName evidence="2">Cytochrome c1</fullName>
    </recommendedName>
</protein>
<feature type="binding site" description="covalent" evidence="9">
    <location>
        <position position="78"/>
    </location>
    <ligand>
        <name>heme c</name>
        <dbReference type="ChEBI" id="CHEBI:61717"/>
    </ligand>
</feature>
<dbReference type="AlphaFoldDB" id="A0A6G7ZPF0"/>
<keyword evidence="14" id="KW-1185">Reference proteome</keyword>
<comment type="subcellular location">
    <subcellularLocation>
        <location evidence="1">Membrane</location>
    </subcellularLocation>
</comment>
<organism evidence="13 14">
    <name type="scientific">Sphingomonas sinipercae</name>
    <dbReference type="NCBI Taxonomy" id="2714944"/>
    <lineage>
        <taxon>Bacteria</taxon>
        <taxon>Pseudomonadati</taxon>
        <taxon>Pseudomonadota</taxon>
        <taxon>Alphaproteobacteria</taxon>
        <taxon>Sphingomonadales</taxon>
        <taxon>Sphingomonadaceae</taxon>
        <taxon>Sphingomonas</taxon>
    </lineage>
</organism>
<feature type="binding site" description="covalent" evidence="9">
    <location>
        <position position="79"/>
    </location>
    <ligand>
        <name>heme c</name>
        <dbReference type="ChEBI" id="CHEBI:61717"/>
    </ligand>
</feature>
<evidence type="ECO:0000256" key="10">
    <source>
        <dbReference type="SAM" id="MobiDB-lite"/>
    </source>
</evidence>
<dbReference type="GO" id="GO:0020037">
    <property type="term" value="F:heme binding"/>
    <property type="evidence" value="ECO:0007669"/>
    <property type="project" value="InterPro"/>
</dbReference>
<evidence type="ECO:0000256" key="3">
    <source>
        <dbReference type="ARBA" id="ARBA00022617"/>
    </source>
</evidence>
<name>A0A6G7ZPF0_9SPHN</name>
<sequence length="307" mass="33325">MVRILGFLVGLAFAGVLLISLGNTASTYFASPPEPTAEEEFHEHPRPLHLASDGPLGKFDKQQLQRGFQVYKEVCAACHGMSLVAFRDLEKLGYSEAEVKAIANQWQTEVPSLNPETGEPATRKAIASDRFPSPYPNELAARAANNNALPPDLSLIAKSREGGAAYIHSLLTGYSNQPAELLKKFPAAKTPANLHYNRYFPNLNLAMPPPLSSEGQVVYADGTKSTVDQMATDVSAFLVWAAEPNLERRHAAGLAVVLFLLIGTILGYLAYRNIWAEAKRKVRVTGALEPENQAKSRSSKRKAGIAG</sequence>
<keyword evidence="6 11" id="KW-1133">Transmembrane helix</keyword>
<keyword evidence="7 9" id="KW-0408">Iron</keyword>
<evidence type="ECO:0000256" key="4">
    <source>
        <dbReference type="ARBA" id="ARBA00022692"/>
    </source>
</evidence>
<evidence type="ECO:0000256" key="8">
    <source>
        <dbReference type="ARBA" id="ARBA00023136"/>
    </source>
</evidence>
<keyword evidence="5 9" id="KW-0479">Metal-binding</keyword>
<dbReference type="InterPro" id="IPR002326">
    <property type="entry name" value="Cyt_c1"/>
</dbReference>
<evidence type="ECO:0000256" key="9">
    <source>
        <dbReference type="PIRSR" id="PIRSR602326-1"/>
    </source>
</evidence>
<dbReference type="GO" id="GO:0009055">
    <property type="term" value="F:electron transfer activity"/>
    <property type="evidence" value="ECO:0007669"/>
    <property type="project" value="InterPro"/>
</dbReference>
<comment type="cofactor">
    <cofactor evidence="9">
        <name>heme c</name>
        <dbReference type="ChEBI" id="CHEBI:61717"/>
    </cofactor>
    <text evidence="9">Binds 1 heme c group covalently per subunit.</text>
</comment>
<evidence type="ECO:0000256" key="2">
    <source>
        <dbReference type="ARBA" id="ARBA00016165"/>
    </source>
</evidence>
<evidence type="ECO:0000313" key="13">
    <source>
        <dbReference type="EMBL" id="QIL02808.1"/>
    </source>
</evidence>
<dbReference type="PANTHER" id="PTHR10266">
    <property type="entry name" value="CYTOCHROME C1"/>
    <property type="match status" value="1"/>
</dbReference>
<dbReference type="SUPFAM" id="SSF46626">
    <property type="entry name" value="Cytochrome c"/>
    <property type="match status" value="1"/>
</dbReference>
<feature type="binding site" description="covalent" evidence="9">
    <location>
        <position position="207"/>
    </location>
    <ligand>
        <name>heme c</name>
        <dbReference type="ChEBI" id="CHEBI:61717"/>
    </ligand>
</feature>
<dbReference type="EMBL" id="CP049871">
    <property type="protein sequence ID" value="QIL02808.1"/>
    <property type="molecule type" value="Genomic_DNA"/>
</dbReference>
<evidence type="ECO:0000256" key="1">
    <source>
        <dbReference type="ARBA" id="ARBA00004370"/>
    </source>
</evidence>
<keyword evidence="8 11" id="KW-0472">Membrane</keyword>
<evidence type="ECO:0000313" key="14">
    <source>
        <dbReference type="Proteomes" id="UP000502502"/>
    </source>
</evidence>
<dbReference type="Pfam" id="PF02167">
    <property type="entry name" value="Cytochrom_C1"/>
    <property type="match status" value="1"/>
</dbReference>
<feature type="binding site" description="covalent" evidence="9">
    <location>
        <position position="75"/>
    </location>
    <ligand>
        <name>heme c</name>
        <dbReference type="ChEBI" id="CHEBI:61717"/>
    </ligand>
</feature>
<feature type="region of interest" description="Disordered" evidence="10">
    <location>
        <begin position="30"/>
        <end position="55"/>
    </location>
</feature>
<dbReference type="GO" id="GO:0046872">
    <property type="term" value="F:metal ion binding"/>
    <property type="evidence" value="ECO:0007669"/>
    <property type="project" value="UniProtKB-KW"/>
</dbReference>
<dbReference type="Gene3D" id="1.10.760.10">
    <property type="entry name" value="Cytochrome c-like domain"/>
    <property type="match status" value="1"/>
</dbReference>
<evidence type="ECO:0000256" key="5">
    <source>
        <dbReference type="ARBA" id="ARBA00022723"/>
    </source>
</evidence>
<dbReference type="InterPro" id="IPR009056">
    <property type="entry name" value="Cyt_c-like_dom"/>
</dbReference>
<evidence type="ECO:0000256" key="11">
    <source>
        <dbReference type="SAM" id="Phobius"/>
    </source>
</evidence>
<evidence type="ECO:0000259" key="12">
    <source>
        <dbReference type="PROSITE" id="PS51007"/>
    </source>
</evidence>
<dbReference type="KEGG" id="ssin:G7078_08450"/>
<dbReference type="PANTHER" id="PTHR10266:SF3">
    <property type="entry name" value="CYTOCHROME C1, HEME PROTEIN, MITOCHONDRIAL"/>
    <property type="match status" value="1"/>
</dbReference>
<dbReference type="Proteomes" id="UP000502502">
    <property type="component" value="Chromosome"/>
</dbReference>
<proteinExistence type="predicted"/>
<dbReference type="Gene3D" id="1.20.5.100">
    <property type="entry name" value="Cytochrome c1, transmembrane anchor, C-terminal"/>
    <property type="match status" value="1"/>
</dbReference>
<dbReference type="RefSeq" id="WP_166095011.1">
    <property type="nucleotide sequence ID" value="NZ_CP049871.1"/>
</dbReference>
<reference evidence="13 14" key="1">
    <citation type="submission" date="2020-03" db="EMBL/GenBank/DDBJ databases">
        <title>Sphingomonas sp. nov., isolated from fish.</title>
        <authorList>
            <person name="Hyun D.-W."/>
            <person name="Bae J.-W."/>
        </authorList>
    </citation>
    <scope>NUCLEOTIDE SEQUENCE [LARGE SCALE GENOMIC DNA]</scope>
    <source>
        <strain evidence="13 14">HDW15C</strain>
    </source>
</reference>
<dbReference type="GO" id="GO:0016020">
    <property type="term" value="C:membrane"/>
    <property type="evidence" value="ECO:0007669"/>
    <property type="project" value="UniProtKB-SubCell"/>
</dbReference>
<accession>A0A6G7ZPF0</accession>
<evidence type="ECO:0000256" key="6">
    <source>
        <dbReference type="ARBA" id="ARBA00022989"/>
    </source>
</evidence>
<gene>
    <name evidence="13" type="ORF">G7078_08450</name>
</gene>
<feature type="transmembrane region" description="Helical" evidence="11">
    <location>
        <begin position="251"/>
        <end position="271"/>
    </location>
</feature>
<dbReference type="InterPro" id="IPR036909">
    <property type="entry name" value="Cyt_c-like_dom_sf"/>
</dbReference>